<organism evidence="2 3">
    <name type="scientific">Capsicum annuum</name>
    <name type="common">Capsicum pepper</name>
    <dbReference type="NCBI Taxonomy" id="4072"/>
    <lineage>
        <taxon>Eukaryota</taxon>
        <taxon>Viridiplantae</taxon>
        <taxon>Streptophyta</taxon>
        <taxon>Embryophyta</taxon>
        <taxon>Tracheophyta</taxon>
        <taxon>Spermatophyta</taxon>
        <taxon>Magnoliopsida</taxon>
        <taxon>eudicotyledons</taxon>
        <taxon>Gunneridae</taxon>
        <taxon>Pentapetalae</taxon>
        <taxon>asterids</taxon>
        <taxon>lamiids</taxon>
        <taxon>Solanales</taxon>
        <taxon>Solanaceae</taxon>
        <taxon>Solanoideae</taxon>
        <taxon>Capsiceae</taxon>
        <taxon>Capsicum</taxon>
    </lineage>
</organism>
<dbReference type="InterPro" id="IPR000467">
    <property type="entry name" value="G_patch_dom"/>
</dbReference>
<dbReference type="OMA" id="VMVASEM"/>
<sequence length="143" mass="16358">MMVALEILKNGFVPGQGLGVNLDGILEPIQLYNQKSTFGLRYEPTPEEVLSANLKRKGDILLPKLFLILNHSFSKEFVAQLSKEDTKEELMEGIKNLFITEEEVERNMILKDCIETLTIWDAEPGDTLNNWTYTPSLVLRESW</sequence>
<keyword evidence="3" id="KW-1185">Reference proteome</keyword>
<protein>
    <recommendedName>
        <fullName evidence="1">G-patch domain-containing protein</fullName>
    </recommendedName>
</protein>
<evidence type="ECO:0000259" key="1">
    <source>
        <dbReference type="PROSITE" id="PS50174"/>
    </source>
</evidence>
<evidence type="ECO:0000313" key="3">
    <source>
        <dbReference type="Proteomes" id="UP000222542"/>
    </source>
</evidence>
<dbReference type="Pfam" id="PF01585">
    <property type="entry name" value="G-patch"/>
    <property type="match status" value="1"/>
</dbReference>
<comment type="caution">
    <text evidence="2">The sequence shown here is derived from an EMBL/GenBank/DDBJ whole genome shotgun (WGS) entry which is preliminary data.</text>
</comment>
<gene>
    <name evidence="2" type="ORF">T459_14377</name>
</gene>
<dbReference type="GO" id="GO:0003676">
    <property type="term" value="F:nucleic acid binding"/>
    <property type="evidence" value="ECO:0007669"/>
    <property type="project" value="InterPro"/>
</dbReference>
<reference evidence="2 3" key="2">
    <citation type="journal article" date="2017" name="Genome Biol.">
        <title>New reference genome sequences of hot pepper reveal the massive evolution of plant disease-resistance genes by retroduplication.</title>
        <authorList>
            <person name="Kim S."/>
            <person name="Park J."/>
            <person name="Yeom S.I."/>
            <person name="Kim Y.M."/>
            <person name="Seo E."/>
            <person name="Kim K.T."/>
            <person name="Kim M.S."/>
            <person name="Lee J.M."/>
            <person name="Cheong K."/>
            <person name="Shin H.S."/>
            <person name="Kim S.B."/>
            <person name="Han K."/>
            <person name="Lee J."/>
            <person name="Park M."/>
            <person name="Lee H.A."/>
            <person name="Lee H.Y."/>
            <person name="Lee Y."/>
            <person name="Oh S."/>
            <person name="Lee J.H."/>
            <person name="Choi E."/>
            <person name="Choi E."/>
            <person name="Lee S.E."/>
            <person name="Jeon J."/>
            <person name="Kim H."/>
            <person name="Choi G."/>
            <person name="Song H."/>
            <person name="Lee J."/>
            <person name="Lee S.C."/>
            <person name="Kwon J.K."/>
            <person name="Lee H.Y."/>
            <person name="Koo N."/>
            <person name="Hong Y."/>
            <person name="Kim R.W."/>
            <person name="Kang W.H."/>
            <person name="Huh J.H."/>
            <person name="Kang B.C."/>
            <person name="Yang T.J."/>
            <person name="Lee Y.H."/>
            <person name="Bennetzen J.L."/>
            <person name="Choi D."/>
        </authorList>
    </citation>
    <scope>NUCLEOTIDE SEQUENCE [LARGE SCALE GENOMIC DNA]</scope>
    <source>
        <strain evidence="3">cv. CM334</strain>
    </source>
</reference>
<dbReference type="Proteomes" id="UP000222542">
    <property type="component" value="Unassembled WGS sequence"/>
</dbReference>
<proteinExistence type="predicted"/>
<accession>A0A2G2ZH90</accession>
<dbReference type="AlphaFoldDB" id="A0A2G2ZH90"/>
<name>A0A2G2ZH90_CAPAN</name>
<feature type="domain" description="G-patch" evidence="1">
    <location>
        <begin position="7"/>
        <end position="45"/>
    </location>
</feature>
<reference evidence="2 3" key="1">
    <citation type="journal article" date="2014" name="Nat. Genet.">
        <title>Genome sequence of the hot pepper provides insights into the evolution of pungency in Capsicum species.</title>
        <authorList>
            <person name="Kim S."/>
            <person name="Park M."/>
            <person name="Yeom S.I."/>
            <person name="Kim Y.M."/>
            <person name="Lee J.M."/>
            <person name="Lee H.A."/>
            <person name="Seo E."/>
            <person name="Choi J."/>
            <person name="Cheong K."/>
            <person name="Kim K.T."/>
            <person name="Jung K."/>
            <person name="Lee G.W."/>
            <person name="Oh S.K."/>
            <person name="Bae C."/>
            <person name="Kim S.B."/>
            <person name="Lee H.Y."/>
            <person name="Kim S.Y."/>
            <person name="Kim M.S."/>
            <person name="Kang B.C."/>
            <person name="Jo Y.D."/>
            <person name="Yang H.B."/>
            <person name="Jeong H.J."/>
            <person name="Kang W.H."/>
            <person name="Kwon J.K."/>
            <person name="Shin C."/>
            <person name="Lim J.Y."/>
            <person name="Park J.H."/>
            <person name="Huh J.H."/>
            <person name="Kim J.S."/>
            <person name="Kim B.D."/>
            <person name="Cohen O."/>
            <person name="Paran I."/>
            <person name="Suh M.C."/>
            <person name="Lee S.B."/>
            <person name="Kim Y.K."/>
            <person name="Shin Y."/>
            <person name="Noh S.J."/>
            <person name="Park J."/>
            <person name="Seo Y.S."/>
            <person name="Kwon S.Y."/>
            <person name="Kim H.A."/>
            <person name="Park J.M."/>
            <person name="Kim H.J."/>
            <person name="Choi S.B."/>
            <person name="Bosland P.W."/>
            <person name="Reeves G."/>
            <person name="Jo S.H."/>
            <person name="Lee B.W."/>
            <person name="Cho H.T."/>
            <person name="Choi H.S."/>
            <person name="Lee M.S."/>
            <person name="Yu Y."/>
            <person name="Do Choi Y."/>
            <person name="Park B.S."/>
            <person name="van Deynze A."/>
            <person name="Ashrafi H."/>
            <person name="Hill T."/>
            <person name="Kim W.T."/>
            <person name="Pai H.S."/>
            <person name="Ahn H.K."/>
            <person name="Yeam I."/>
            <person name="Giovannoni J.J."/>
            <person name="Rose J.K."/>
            <person name="Sorensen I."/>
            <person name="Lee S.J."/>
            <person name="Kim R.W."/>
            <person name="Choi I.Y."/>
            <person name="Choi B.S."/>
            <person name="Lim J.S."/>
            <person name="Lee Y.H."/>
            <person name="Choi D."/>
        </authorList>
    </citation>
    <scope>NUCLEOTIDE SEQUENCE [LARGE SCALE GENOMIC DNA]</scope>
    <source>
        <strain evidence="3">cv. CM334</strain>
    </source>
</reference>
<evidence type="ECO:0000313" key="2">
    <source>
        <dbReference type="EMBL" id="PHT81362.1"/>
    </source>
</evidence>
<dbReference type="EMBL" id="AYRZ02000005">
    <property type="protein sequence ID" value="PHT81362.1"/>
    <property type="molecule type" value="Genomic_DNA"/>
</dbReference>
<dbReference type="Gramene" id="PHT81362">
    <property type="protein sequence ID" value="PHT81362"/>
    <property type="gene ID" value="T459_14377"/>
</dbReference>
<dbReference type="PROSITE" id="PS50174">
    <property type="entry name" value="G_PATCH"/>
    <property type="match status" value="1"/>
</dbReference>